<keyword evidence="3" id="KW-0028">Amino-acid biosynthesis</keyword>
<feature type="transmembrane region" description="Helical" evidence="13">
    <location>
        <begin position="122"/>
        <end position="148"/>
    </location>
</feature>
<dbReference type="Gene3D" id="3.10.580.10">
    <property type="entry name" value="CBS-domain"/>
    <property type="match status" value="1"/>
</dbReference>
<comment type="subcellular location">
    <subcellularLocation>
        <location evidence="1">Membrane</location>
        <topology evidence="1">Multi-pass membrane protein</topology>
    </subcellularLocation>
</comment>
<dbReference type="InterPro" id="IPR001807">
    <property type="entry name" value="ClC"/>
</dbReference>
<dbReference type="InterPro" id="IPR000644">
    <property type="entry name" value="CBS_dom"/>
</dbReference>
<keyword evidence="8" id="KW-0486">Methionine biosynthesis</keyword>
<reference evidence="16" key="1">
    <citation type="submission" date="2016-05" db="EMBL/GenBank/DDBJ databases">
        <title>Microbial consortia oxidize butane by reversing methanogenesis.</title>
        <authorList>
            <person name="Laso-Perez R."/>
            <person name="Richter M."/>
            <person name="Wegener G."/>
            <person name="Musat F."/>
        </authorList>
    </citation>
    <scope>NUCLEOTIDE SEQUENCE [LARGE SCALE GENOMIC DNA]</scope>
    <source>
        <strain evidence="16">BOX2</strain>
    </source>
</reference>
<proteinExistence type="predicted"/>
<keyword evidence="11" id="KW-0407">Ion channel</keyword>
<dbReference type="InterPro" id="IPR050368">
    <property type="entry name" value="ClC-type_chloride_channel"/>
</dbReference>
<dbReference type="GO" id="GO:0009086">
    <property type="term" value="P:methionine biosynthetic process"/>
    <property type="evidence" value="ECO:0007669"/>
    <property type="project" value="UniProtKB-KW"/>
</dbReference>
<dbReference type="PROSITE" id="PS51202">
    <property type="entry name" value="RCK_C"/>
    <property type="match status" value="1"/>
</dbReference>
<evidence type="ECO:0000256" key="6">
    <source>
        <dbReference type="ARBA" id="ARBA00023065"/>
    </source>
</evidence>
<dbReference type="Gene3D" id="1.10.3080.10">
    <property type="entry name" value="Clc chloride channel"/>
    <property type="match status" value="1"/>
</dbReference>
<evidence type="ECO:0000256" key="1">
    <source>
        <dbReference type="ARBA" id="ARBA00004141"/>
    </source>
</evidence>
<evidence type="ECO:0000256" key="5">
    <source>
        <dbReference type="ARBA" id="ARBA00022989"/>
    </source>
</evidence>
<feature type="domain" description="CBS" evidence="15">
    <location>
        <begin position="382"/>
        <end position="437"/>
    </location>
</feature>
<name>A0A1F2P9Z3_9EURY</name>
<evidence type="ECO:0000256" key="3">
    <source>
        <dbReference type="ARBA" id="ARBA00022605"/>
    </source>
</evidence>
<dbReference type="Pfam" id="PF02080">
    <property type="entry name" value="TrkA_C"/>
    <property type="match status" value="1"/>
</dbReference>
<evidence type="ECO:0000256" key="7">
    <source>
        <dbReference type="ARBA" id="ARBA00023136"/>
    </source>
</evidence>
<comment type="caution">
    <text evidence="16">The sequence shown here is derived from an EMBL/GenBank/DDBJ whole genome shotgun (WGS) entry which is preliminary data.</text>
</comment>
<keyword evidence="7 13" id="KW-0472">Membrane</keyword>
<feature type="transmembrane region" description="Helical" evidence="13">
    <location>
        <begin position="85"/>
        <end position="110"/>
    </location>
</feature>
<dbReference type="PROSITE" id="PS51371">
    <property type="entry name" value="CBS"/>
    <property type="match status" value="2"/>
</dbReference>
<keyword evidence="17" id="KW-1185">Reference proteome</keyword>
<dbReference type="PATRIC" id="fig|1838285.3.peg.1260"/>
<evidence type="ECO:0000256" key="9">
    <source>
        <dbReference type="ARBA" id="ARBA00023173"/>
    </source>
</evidence>
<evidence type="ECO:0000259" key="15">
    <source>
        <dbReference type="PROSITE" id="PS51371"/>
    </source>
</evidence>
<dbReference type="EMBL" id="LYOS01000003">
    <property type="protein sequence ID" value="OFV67865.1"/>
    <property type="molecule type" value="Genomic_DNA"/>
</dbReference>
<keyword evidence="6" id="KW-0406">Ion transport</keyword>
<dbReference type="Proteomes" id="UP000186940">
    <property type="component" value="Unassembled WGS sequence"/>
</dbReference>
<feature type="transmembrane region" description="Helical" evidence="13">
    <location>
        <begin position="327"/>
        <end position="345"/>
    </location>
</feature>
<dbReference type="Gene3D" id="3.30.70.1450">
    <property type="entry name" value="Regulator of K+ conductance, C-terminal domain"/>
    <property type="match status" value="1"/>
</dbReference>
<keyword evidence="4 13" id="KW-0812">Transmembrane</keyword>
<evidence type="ECO:0000313" key="17">
    <source>
        <dbReference type="Proteomes" id="UP000186940"/>
    </source>
</evidence>
<feature type="domain" description="CBS" evidence="15">
    <location>
        <begin position="444"/>
        <end position="504"/>
    </location>
</feature>
<protein>
    <submittedName>
        <fullName evidence="16">Chloride channel protein</fullName>
    </submittedName>
</protein>
<evidence type="ECO:0000256" key="8">
    <source>
        <dbReference type="ARBA" id="ARBA00023167"/>
    </source>
</evidence>
<dbReference type="InterPro" id="IPR046342">
    <property type="entry name" value="CBS_dom_sf"/>
</dbReference>
<dbReference type="GO" id="GO:0005254">
    <property type="term" value="F:chloride channel activity"/>
    <property type="evidence" value="ECO:0007669"/>
    <property type="project" value="UniProtKB-KW"/>
</dbReference>
<dbReference type="SUPFAM" id="SSF81340">
    <property type="entry name" value="Clc chloride channel"/>
    <property type="match status" value="1"/>
</dbReference>
<evidence type="ECO:0000256" key="2">
    <source>
        <dbReference type="ARBA" id="ARBA00022448"/>
    </source>
</evidence>
<dbReference type="SUPFAM" id="SSF116726">
    <property type="entry name" value="TrkA C-terminal domain-like"/>
    <property type="match status" value="1"/>
</dbReference>
<sequence length="591" mass="63322">MIGSIIVYRFAPEAGGEGIDTAISAFHQSRGIIPGKVPVVKAIASAITIGSGGSAGREGPIAQIAGGVGSVLASYLKLSDRDRRIMMVAGISAGIASIFKSPLGGALFGIEVLYKRDFEMSAIVPSIMSSVIGYAVFANFTGPGPVFITSECLFERPIELVFYGLLGLTCAICGIFYVWFFYSVRDKFFMRLRIPDYFKPAIGGVGVGVLILLFPDLISGIIGPGYKALQDALFGNLAVSAMIILIFAKILATSFTVGSGGSGGVFAPSIVIGGMIGGVVGELSHTLFPHIVTNPSCFVLVGMGSFFGGVAKVPIAAIIMISEMTGSYALLAPLMLANATVYAFTERWTIYESQVSTRMRSPVHRKELLVDVLESIMVKDAMNPSPLTVSPDDDLKHVYDLMEKTGHMGYPVVKDDKLQGIVTIKDLEKVPSEEWDEKRVKDVATTALLTVTPDDMLEDALHWLVMRDIGRLPVVDRDDSKKLVGILTRSDIARAHVKAMAGDVLTARGKRGVKGLLIHGTRIFEVPIPLHHRLIGKKLAELSLPAGIIVAILRSDGVIIPTGDTVIEAGDRLVIFSHDDRVDGIKRYLGS</sequence>
<dbReference type="InterPro" id="IPR006037">
    <property type="entry name" value="RCK_C"/>
</dbReference>
<dbReference type="STRING" id="1838285.SCAL_001240"/>
<feature type="transmembrane region" description="Helical" evidence="13">
    <location>
        <begin position="233"/>
        <end position="252"/>
    </location>
</feature>
<dbReference type="PANTHER" id="PTHR43427">
    <property type="entry name" value="CHLORIDE CHANNEL PROTEIN CLC-E"/>
    <property type="match status" value="1"/>
</dbReference>
<keyword evidence="12" id="KW-0129">CBS domain</keyword>
<dbReference type="Pfam" id="PF00654">
    <property type="entry name" value="Voltage_CLC"/>
    <property type="match status" value="1"/>
</dbReference>
<feature type="transmembrane region" description="Helical" evidence="13">
    <location>
        <begin position="202"/>
        <end position="221"/>
    </location>
</feature>
<feature type="domain" description="RCK C-terminal" evidence="14">
    <location>
        <begin position="511"/>
        <end position="591"/>
    </location>
</feature>
<accession>A0A1F2P9Z3</accession>
<dbReference type="InterPro" id="IPR036721">
    <property type="entry name" value="RCK_C_sf"/>
</dbReference>
<evidence type="ECO:0000256" key="10">
    <source>
        <dbReference type="ARBA" id="ARBA00023214"/>
    </source>
</evidence>
<dbReference type="PRINTS" id="PR00762">
    <property type="entry name" value="CLCHANNEL"/>
</dbReference>
<keyword evidence="10" id="KW-0868">Chloride</keyword>
<dbReference type="SUPFAM" id="SSF54631">
    <property type="entry name" value="CBS-domain pair"/>
    <property type="match status" value="1"/>
</dbReference>
<keyword evidence="5 13" id="KW-1133">Transmembrane helix</keyword>
<dbReference type="GO" id="GO:0034707">
    <property type="term" value="C:chloride channel complex"/>
    <property type="evidence" value="ECO:0007669"/>
    <property type="project" value="UniProtKB-KW"/>
</dbReference>
<dbReference type="InterPro" id="IPR014743">
    <property type="entry name" value="Cl-channel_core"/>
</dbReference>
<dbReference type="AlphaFoldDB" id="A0A1F2P9Z3"/>
<evidence type="ECO:0000313" key="16">
    <source>
        <dbReference type="EMBL" id="OFV67865.1"/>
    </source>
</evidence>
<evidence type="ECO:0000256" key="4">
    <source>
        <dbReference type="ARBA" id="ARBA00022692"/>
    </source>
</evidence>
<gene>
    <name evidence="16" type="ORF">SCAL_001240</name>
</gene>
<evidence type="ECO:0000259" key="14">
    <source>
        <dbReference type="PROSITE" id="PS51202"/>
    </source>
</evidence>
<keyword evidence="2" id="KW-0813">Transport</keyword>
<feature type="transmembrane region" description="Helical" evidence="13">
    <location>
        <begin position="297"/>
        <end position="321"/>
    </location>
</feature>
<feature type="transmembrane region" description="Helical" evidence="13">
    <location>
        <begin position="160"/>
        <end position="182"/>
    </location>
</feature>
<feature type="transmembrane region" description="Helical" evidence="13">
    <location>
        <begin position="264"/>
        <end position="285"/>
    </location>
</feature>
<dbReference type="SMART" id="SM00116">
    <property type="entry name" value="CBS"/>
    <property type="match status" value="2"/>
</dbReference>
<dbReference type="GO" id="GO:0006813">
    <property type="term" value="P:potassium ion transport"/>
    <property type="evidence" value="ECO:0007669"/>
    <property type="project" value="InterPro"/>
</dbReference>
<evidence type="ECO:0000256" key="13">
    <source>
        <dbReference type="SAM" id="Phobius"/>
    </source>
</evidence>
<dbReference type="CDD" id="cd00400">
    <property type="entry name" value="Voltage_gated_ClC"/>
    <property type="match status" value="1"/>
</dbReference>
<organism evidence="16 17">
    <name type="scientific">Candidatus Syntropharchaeum caldarium</name>
    <dbReference type="NCBI Taxonomy" id="1838285"/>
    <lineage>
        <taxon>Archaea</taxon>
        <taxon>Methanobacteriati</taxon>
        <taxon>Methanobacteriota</taxon>
        <taxon>Stenosarchaea group</taxon>
        <taxon>Methanomicrobia</taxon>
        <taxon>Methanosarcinales</taxon>
        <taxon>ANME-2 cluster</taxon>
        <taxon>Candidatus Syntropharchaeum</taxon>
    </lineage>
</organism>
<evidence type="ECO:0000256" key="11">
    <source>
        <dbReference type="ARBA" id="ARBA00023303"/>
    </source>
</evidence>
<dbReference type="PANTHER" id="PTHR43427:SF6">
    <property type="entry name" value="CHLORIDE CHANNEL PROTEIN CLC-E"/>
    <property type="match status" value="1"/>
</dbReference>
<dbReference type="Pfam" id="PF00571">
    <property type="entry name" value="CBS"/>
    <property type="match status" value="2"/>
</dbReference>
<keyword evidence="9" id="KW-0869">Chloride channel</keyword>
<dbReference type="GO" id="GO:0008324">
    <property type="term" value="F:monoatomic cation transmembrane transporter activity"/>
    <property type="evidence" value="ECO:0007669"/>
    <property type="project" value="InterPro"/>
</dbReference>
<evidence type="ECO:0000256" key="12">
    <source>
        <dbReference type="PROSITE-ProRule" id="PRU00703"/>
    </source>
</evidence>